<evidence type="ECO:0000313" key="4">
    <source>
        <dbReference type="EMBL" id="SQF39915.1"/>
    </source>
</evidence>
<dbReference type="InterPro" id="IPR014756">
    <property type="entry name" value="Ig_E-set"/>
</dbReference>
<dbReference type="SUPFAM" id="SSF51445">
    <property type="entry name" value="(Trans)glycosidases"/>
    <property type="match status" value="1"/>
</dbReference>
<dbReference type="InterPro" id="IPR017853">
    <property type="entry name" value="GH"/>
</dbReference>
<dbReference type="KEGG" id="sfer:NCTC12278_00628"/>
<dbReference type="GO" id="GO:0004553">
    <property type="term" value="F:hydrolase activity, hydrolyzing O-glycosyl compounds"/>
    <property type="evidence" value="ECO:0007669"/>
    <property type="project" value="InterPro"/>
</dbReference>
<keyword evidence="2 4" id="KW-0326">Glycosidase</keyword>
<name>A0A2X3VQB8_9STRE</name>
<dbReference type="STRING" id="1123303.GCA_000372425_00161"/>
<dbReference type="PANTHER" id="PTHR10357">
    <property type="entry name" value="ALPHA-AMYLASE FAMILY MEMBER"/>
    <property type="match status" value="1"/>
</dbReference>
<dbReference type="EC" id="3.2.1.-" evidence="4"/>
<keyword evidence="5" id="KW-1185">Reference proteome</keyword>
<dbReference type="CDD" id="cd11338">
    <property type="entry name" value="AmyAc_CMD"/>
    <property type="match status" value="1"/>
</dbReference>
<dbReference type="SMART" id="SM00642">
    <property type="entry name" value="Aamy"/>
    <property type="match status" value="1"/>
</dbReference>
<dbReference type="Gene3D" id="3.20.20.80">
    <property type="entry name" value="Glycosidases"/>
    <property type="match status" value="1"/>
</dbReference>
<dbReference type="GO" id="GO:0005975">
    <property type="term" value="P:carbohydrate metabolic process"/>
    <property type="evidence" value="ECO:0007669"/>
    <property type="project" value="InterPro"/>
</dbReference>
<gene>
    <name evidence="4" type="primary">bbmA</name>
    <name evidence="4" type="ORF">NCTC12278_00628</name>
</gene>
<dbReference type="AlphaFoldDB" id="A0A2X3VQB8"/>
<dbReference type="Gene3D" id="2.60.40.10">
    <property type="entry name" value="Immunoglobulins"/>
    <property type="match status" value="1"/>
</dbReference>
<dbReference type="OrthoDB" id="9805159at2"/>
<dbReference type="EMBL" id="LS483343">
    <property type="protein sequence ID" value="SQF39915.1"/>
    <property type="molecule type" value="Genomic_DNA"/>
</dbReference>
<dbReference type="InterPro" id="IPR013783">
    <property type="entry name" value="Ig-like_fold"/>
</dbReference>
<evidence type="ECO:0000259" key="3">
    <source>
        <dbReference type="SMART" id="SM00642"/>
    </source>
</evidence>
<evidence type="ECO:0000256" key="1">
    <source>
        <dbReference type="ARBA" id="ARBA00022801"/>
    </source>
</evidence>
<dbReference type="PANTHER" id="PTHR10357:SF210">
    <property type="entry name" value="MALTODEXTRIN GLUCOSIDASE"/>
    <property type="match status" value="1"/>
</dbReference>
<dbReference type="Gene3D" id="3.90.400.10">
    <property type="entry name" value="Oligo-1,6-glucosidase, Domain 2"/>
    <property type="match status" value="1"/>
</dbReference>
<dbReference type="InterPro" id="IPR006047">
    <property type="entry name" value="GH13_cat_dom"/>
</dbReference>
<sequence>MNSAACYHRPESEMAYLYDDGHLHIRFQSAKDDLQKVEVIWGDPYRLLSERWYLNAQPMAQTASSLDKDFYQIAIQPPLKRLAYLFKLTDTQGQVAYYTEHGIFAEGDLSLQIENLYFRLPFLHDRDAFKAPQWVKETVWYQIFPERFANGNPANDPEGTLTWDSQRKPGYKDFFGGDLQGIMDKLDYLSDLGVNGLYLCPIFKASSNHKYDTIDYFDIDPAFGDKKLLKQLITACHQRGIKVMLDAVFNHIGEESPQWQDVLEKGEESRYKDWFHIEQFPPQVTRSKRGHVRATYHMFAQSGNLPKLNTANPEVKAYLLEVAKYWIEVFDIDAWRLDVANEIDHAFWKDFRKVCDAAKKDFYIVGEIWHSAQKWLEGDECHAVMNYAYTDSILSHYLYHQIGLNRMLSQLAEHQQLYREQANQVMFNLPASHDTPRLLHLCGNNKELLKFVLTFIFLQQGSPAVYYGDEVGLTGGADPDCRRCMAWLPENQDLELLAFYKALIAFRKSYADVISFGKRSFELVDEEKGLLSFVIQHGDERLSCIFNEGKTHDIAAEHAIMRQNYINGKLEKHGFLIYQN</sequence>
<proteinExistence type="predicted"/>
<dbReference type="Proteomes" id="UP000249495">
    <property type="component" value="Chromosome 1"/>
</dbReference>
<reference evidence="4 5" key="1">
    <citation type="submission" date="2018-06" db="EMBL/GenBank/DDBJ databases">
        <authorList>
            <consortium name="Pathogen Informatics"/>
            <person name="Doyle S."/>
        </authorList>
    </citation>
    <scope>NUCLEOTIDE SEQUENCE [LARGE SCALE GENOMIC DNA]</scope>
    <source>
        <strain evidence="4 5">NCTC12278</strain>
    </source>
</reference>
<evidence type="ECO:0000256" key="2">
    <source>
        <dbReference type="ARBA" id="ARBA00023295"/>
    </source>
</evidence>
<evidence type="ECO:0000313" key="5">
    <source>
        <dbReference type="Proteomes" id="UP000249495"/>
    </source>
</evidence>
<accession>A0A2X3VQB8</accession>
<keyword evidence="1 4" id="KW-0378">Hydrolase</keyword>
<dbReference type="CDD" id="cd02857">
    <property type="entry name" value="E_set_CDase_PDE_N"/>
    <property type="match status" value="1"/>
</dbReference>
<dbReference type="InterPro" id="IPR004185">
    <property type="entry name" value="Glyco_hydro_13_lg-like_dom"/>
</dbReference>
<organism evidence="4 5">
    <name type="scientific">Streptococcus ferus</name>
    <dbReference type="NCBI Taxonomy" id="1345"/>
    <lineage>
        <taxon>Bacteria</taxon>
        <taxon>Bacillati</taxon>
        <taxon>Bacillota</taxon>
        <taxon>Bacilli</taxon>
        <taxon>Lactobacillales</taxon>
        <taxon>Streptococcaceae</taxon>
        <taxon>Streptococcus</taxon>
    </lineage>
</organism>
<dbReference type="InterPro" id="IPR045857">
    <property type="entry name" value="O16G_dom_2"/>
</dbReference>
<dbReference type="SUPFAM" id="SSF81296">
    <property type="entry name" value="E set domains"/>
    <property type="match status" value="1"/>
</dbReference>
<dbReference type="RefSeq" id="WP_018029490.1">
    <property type="nucleotide sequence ID" value="NZ_JBGYLT010000026.1"/>
</dbReference>
<feature type="domain" description="Glycosyl hydrolase family 13 catalytic" evidence="3">
    <location>
        <begin position="142"/>
        <end position="507"/>
    </location>
</feature>
<dbReference type="Pfam" id="PF00128">
    <property type="entry name" value="Alpha-amylase"/>
    <property type="match status" value="1"/>
</dbReference>
<dbReference type="Pfam" id="PF02903">
    <property type="entry name" value="Alpha-amylase_N"/>
    <property type="match status" value="1"/>
</dbReference>
<protein>
    <submittedName>
        <fullName evidence="4">Neopullulanase</fullName>
        <ecNumber evidence="4">3.2.1.-</ecNumber>
    </submittedName>
</protein>